<dbReference type="Pfam" id="PF11902">
    <property type="entry name" value="DUF3422"/>
    <property type="match status" value="1"/>
</dbReference>
<evidence type="ECO:0008006" key="3">
    <source>
        <dbReference type="Google" id="ProtNLM"/>
    </source>
</evidence>
<dbReference type="EMBL" id="BPQQ01000004">
    <property type="protein sequence ID" value="GJD98541.1"/>
    <property type="molecule type" value="Genomic_DNA"/>
</dbReference>
<dbReference type="RefSeq" id="WP_238233555.1">
    <property type="nucleotide sequence ID" value="NZ_BPQQ01000004.1"/>
</dbReference>
<reference evidence="1" key="2">
    <citation type="submission" date="2021-08" db="EMBL/GenBank/DDBJ databases">
        <authorList>
            <person name="Tani A."/>
            <person name="Ola A."/>
            <person name="Ogura Y."/>
            <person name="Katsura K."/>
            <person name="Hayashi T."/>
        </authorList>
    </citation>
    <scope>NUCLEOTIDE SEQUENCE</scope>
    <source>
        <strain evidence="1">DSM 17168</strain>
    </source>
</reference>
<name>A0ABQ4S5X5_9HYPH</name>
<dbReference type="Proteomes" id="UP001055153">
    <property type="component" value="Unassembled WGS sequence"/>
</dbReference>
<reference evidence="1" key="1">
    <citation type="journal article" date="2021" name="Front. Microbiol.">
        <title>Comprehensive Comparative Genomics and Phenotyping of Methylobacterium Species.</title>
        <authorList>
            <person name="Alessa O."/>
            <person name="Ogura Y."/>
            <person name="Fujitani Y."/>
            <person name="Takami H."/>
            <person name="Hayashi T."/>
            <person name="Sahin N."/>
            <person name="Tani A."/>
        </authorList>
    </citation>
    <scope>NUCLEOTIDE SEQUENCE</scope>
    <source>
        <strain evidence="1">DSM 17168</strain>
    </source>
</reference>
<accession>A0ABQ4S5X5</accession>
<comment type="caution">
    <text evidence="1">The sequence shown here is derived from an EMBL/GenBank/DDBJ whole genome shotgun (WGS) entry which is preliminary data.</text>
</comment>
<protein>
    <recommendedName>
        <fullName evidence="3">Egg lysin</fullName>
    </recommendedName>
</protein>
<gene>
    <name evidence="1" type="ORF">GMJLKIPL_0452</name>
</gene>
<keyword evidence="2" id="KW-1185">Reference proteome</keyword>
<proteinExistence type="predicted"/>
<dbReference type="InterPro" id="IPR021830">
    <property type="entry name" value="DUF3422"/>
</dbReference>
<evidence type="ECO:0000313" key="1">
    <source>
        <dbReference type="EMBL" id="GJD98541.1"/>
    </source>
</evidence>
<sequence>MRLNDHPLRARVLAEVHARPFMPVATPRRFLHYAFLTDGEAASADRAALDAYCASLGLPGPPPGAKQHRVAFSGAILRWESHSEFTTYTWEFADGQGLAFQPQPDALAGVMEGLSQPGDLLVAVDLHLLVAGAGEVPPEIAAAFTPASLAVAQAEGGAAVIATDFQPDPHGFVRILVADRGMTRVAAGALVQRVMEIETYRTLALLGLPEAQALAPAIRRIETALPELMEEMRGSEGFAANHALLDRLIALAAELEAGAARSLFRFGATRAYDELIRLRLTAIGEQAIPGRTSWSVFLARRFNPAIRTCIATAERQDTLSRKLSRTAQMLRTRVDVDLERQNHAQLQAMNERVTLQLRLQQTVEGLSVAAITYYVASLVHLMLEGAHAAHLPVDATIGTALAVPPIALAVAWTVQRIRRRHSHPDRD</sequence>
<evidence type="ECO:0000313" key="2">
    <source>
        <dbReference type="Proteomes" id="UP001055153"/>
    </source>
</evidence>
<organism evidence="1 2">
    <name type="scientific">Methylobacterium isbiliense</name>
    <dbReference type="NCBI Taxonomy" id="315478"/>
    <lineage>
        <taxon>Bacteria</taxon>
        <taxon>Pseudomonadati</taxon>
        <taxon>Pseudomonadota</taxon>
        <taxon>Alphaproteobacteria</taxon>
        <taxon>Hyphomicrobiales</taxon>
        <taxon>Methylobacteriaceae</taxon>
        <taxon>Methylobacterium</taxon>
    </lineage>
</organism>